<sequence length="154" mass="17469">MLVEIVQFPLTKVAAIEHFGSSETECESVAKLIHWRKENGYLNQQKYQCYGIHYTNPKSIAPELHHVDFCISMDDPVLTNNYGVMAKTIPALRCAKARDIGSRSNNKAIIYLLETWLPNSNEEMGVFAPIFHYVNVGSTLCESEMITDVYLPLK</sequence>
<dbReference type="Proteomes" id="UP000273143">
    <property type="component" value="Chromosome"/>
</dbReference>
<dbReference type="InterPro" id="IPR010499">
    <property type="entry name" value="AraC_E-bd"/>
</dbReference>
<dbReference type="SMART" id="SM00871">
    <property type="entry name" value="AraC_E_bind"/>
    <property type="match status" value="1"/>
</dbReference>
<dbReference type="RefSeq" id="WP_127164118.1">
    <property type="nucleotide sequence ID" value="NZ_CP029822.1"/>
</dbReference>
<dbReference type="InterPro" id="IPR050908">
    <property type="entry name" value="SmbC-like"/>
</dbReference>
<evidence type="ECO:0000313" key="3">
    <source>
        <dbReference type="Proteomes" id="UP000273143"/>
    </source>
</evidence>
<name>A0A3Q9JJX8_9GAMM</name>
<gene>
    <name evidence="2" type="ORF">DM558_11505</name>
</gene>
<dbReference type="Pfam" id="PF06445">
    <property type="entry name" value="GyrI-like"/>
    <property type="match status" value="1"/>
</dbReference>
<evidence type="ECO:0000259" key="1">
    <source>
        <dbReference type="SMART" id="SM00871"/>
    </source>
</evidence>
<dbReference type="PANTHER" id="PTHR40055:SF1">
    <property type="entry name" value="TRANSCRIPTIONAL REGULATOR YGIV-RELATED"/>
    <property type="match status" value="1"/>
</dbReference>
<dbReference type="PANTHER" id="PTHR40055">
    <property type="entry name" value="TRANSCRIPTIONAL REGULATOR YGIV-RELATED"/>
    <property type="match status" value="1"/>
</dbReference>
<dbReference type="InterPro" id="IPR011256">
    <property type="entry name" value="Reg_factor_effector_dom_sf"/>
</dbReference>
<protein>
    <recommendedName>
        <fullName evidence="1">AraC effector-binding domain-containing protein</fullName>
    </recommendedName>
</protein>
<dbReference type="Gene3D" id="3.20.80.10">
    <property type="entry name" value="Regulatory factor, effector binding domain"/>
    <property type="match status" value="1"/>
</dbReference>
<keyword evidence="3" id="KW-1185">Reference proteome</keyword>
<dbReference type="EMBL" id="CP029822">
    <property type="protein sequence ID" value="AZS51358.1"/>
    <property type="molecule type" value="Genomic_DNA"/>
</dbReference>
<organism evidence="2 3">
    <name type="scientific">Entomomonas moraniae</name>
    <dbReference type="NCBI Taxonomy" id="2213226"/>
    <lineage>
        <taxon>Bacteria</taxon>
        <taxon>Pseudomonadati</taxon>
        <taxon>Pseudomonadota</taxon>
        <taxon>Gammaproteobacteria</taxon>
        <taxon>Pseudomonadales</taxon>
        <taxon>Pseudomonadaceae</taxon>
        <taxon>Entomomonas</taxon>
    </lineage>
</organism>
<dbReference type="SUPFAM" id="SSF55136">
    <property type="entry name" value="Probable bacterial effector-binding domain"/>
    <property type="match status" value="1"/>
</dbReference>
<evidence type="ECO:0000313" key="2">
    <source>
        <dbReference type="EMBL" id="AZS51358.1"/>
    </source>
</evidence>
<reference evidence="3" key="1">
    <citation type="submission" date="2018-06" db="EMBL/GenBank/DDBJ databases">
        <title>Complete genome of Pseudomonas insecticola strain QZS01.</title>
        <authorList>
            <person name="Wang J."/>
            <person name="Su Q."/>
        </authorList>
    </citation>
    <scope>NUCLEOTIDE SEQUENCE [LARGE SCALE GENOMIC DNA]</scope>
    <source>
        <strain evidence="3">QZS01</strain>
    </source>
</reference>
<feature type="domain" description="AraC effector-binding" evidence="1">
    <location>
        <begin position="1"/>
        <end position="154"/>
    </location>
</feature>
<dbReference type="InterPro" id="IPR029442">
    <property type="entry name" value="GyrI-like"/>
</dbReference>
<accession>A0A3Q9JJX8</accession>
<proteinExistence type="predicted"/>
<dbReference type="KEGG" id="emo:DM558_11505"/>
<dbReference type="AlphaFoldDB" id="A0A3Q9JJX8"/>